<feature type="transmembrane region" description="Helical" evidence="2">
    <location>
        <begin position="115"/>
        <end position="133"/>
    </location>
</feature>
<protein>
    <recommendedName>
        <fullName evidence="5">PH (Pleckstrin Homology) domain-containing protein</fullName>
    </recommendedName>
</protein>
<feature type="region of interest" description="Disordered" evidence="1">
    <location>
        <begin position="331"/>
        <end position="384"/>
    </location>
</feature>
<keyword evidence="2" id="KW-0472">Membrane</keyword>
<feature type="transmembrane region" description="Helical" evidence="2">
    <location>
        <begin position="590"/>
        <end position="609"/>
    </location>
</feature>
<name>A0ABV2V2Z8_9ACTN</name>
<comment type="caution">
    <text evidence="3">The sequence shown here is derived from an EMBL/GenBank/DDBJ whole genome shotgun (WGS) entry which is preliminary data.</text>
</comment>
<evidence type="ECO:0008006" key="5">
    <source>
        <dbReference type="Google" id="ProtNLM"/>
    </source>
</evidence>
<proteinExistence type="predicted"/>
<feature type="transmembrane region" description="Helical" evidence="2">
    <location>
        <begin position="50"/>
        <end position="68"/>
    </location>
</feature>
<feature type="transmembrane region" description="Helical" evidence="2">
    <location>
        <begin position="202"/>
        <end position="220"/>
    </location>
</feature>
<keyword evidence="2" id="KW-1133">Transmembrane helix</keyword>
<feature type="transmembrane region" description="Helical" evidence="2">
    <location>
        <begin position="470"/>
        <end position="486"/>
    </location>
</feature>
<dbReference type="Proteomes" id="UP001550210">
    <property type="component" value="Unassembled WGS sequence"/>
</dbReference>
<feature type="compositionally biased region" description="Basic and acidic residues" evidence="1">
    <location>
        <begin position="362"/>
        <end position="372"/>
    </location>
</feature>
<organism evidence="3 4">
    <name type="scientific">Streptomyces ossamyceticus</name>
    <dbReference type="NCBI Taxonomy" id="249581"/>
    <lineage>
        <taxon>Bacteria</taxon>
        <taxon>Bacillati</taxon>
        <taxon>Actinomycetota</taxon>
        <taxon>Actinomycetes</taxon>
        <taxon>Kitasatosporales</taxon>
        <taxon>Streptomycetaceae</taxon>
        <taxon>Streptomyces</taxon>
    </lineage>
</organism>
<feature type="transmembrane region" description="Helical" evidence="2">
    <location>
        <begin position="446"/>
        <end position="464"/>
    </location>
</feature>
<evidence type="ECO:0000256" key="2">
    <source>
        <dbReference type="SAM" id="Phobius"/>
    </source>
</evidence>
<accession>A0ABV2V2Z8</accession>
<evidence type="ECO:0000256" key="1">
    <source>
        <dbReference type="SAM" id="MobiDB-lite"/>
    </source>
</evidence>
<reference evidence="3 4" key="1">
    <citation type="submission" date="2024-06" db="EMBL/GenBank/DDBJ databases">
        <title>The Natural Products Discovery Center: Release of the First 8490 Sequenced Strains for Exploring Actinobacteria Biosynthetic Diversity.</title>
        <authorList>
            <person name="Kalkreuter E."/>
            <person name="Kautsar S.A."/>
            <person name="Yang D."/>
            <person name="Bader C.D."/>
            <person name="Teijaro C.N."/>
            <person name="Fluegel L."/>
            <person name="Davis C.M."/>
            <person name="Simpson J.R."/>
            <person name="Lauterbach L."/>
            <person name="Steele A.D."/>
            <person name="Gui C."/>
            <person name="Meng S."/>
            <person name="Li G."/>
            <person name="Viehrig K."/>
            <person name="Ye F."/>
            <person name="Su P."/>
            <person name="Kiefer A.F."/>
            <person name="Nichols A."/>
            <person name="Cepeda A.J."/>
            <person name="Yan W."/>
            <person name="Fan B."/>
            <person name="Jiang Y."/>
            <person name="Adhikari A."/>
            <person name="Zheng C.-J."/>
            <person name="Schuster L."/>
            <person name="Cowan T.M."/>
            <person name="Smanski M.J."/>
            <person name="Chevrette M.G."/>
            <person name="De Carvalho L.P.S."/>
            <person name="Shen B."/>
        </authorList>
    </citation>
    <scope>NUCLEOTIDE SEQUENCE [LARGE SCALE GENOMIC DNA]</scope>
    <source>
        <strain evidence="3 4">NPDC006434</strain>
    </source>
</reference>
<dbReference type="EMBL" id="JBEXPZ010000038">
    <property type="protein sequence ID" value="MET9848196.1"/>
    <property type="molecule type" value="Genomic_DNA"/>
</dbReference>
<evidence type="ECO:0000313" key="3">
    <source>
        <dbReference type="EMBL" id="MET9848196.1"/>
    </source>
</evidence>
<gene>
    <name evidence="3" type="ORF">ABZZ21_27395</name>
</gene>
<sequence>MTTNIESPGRLTRRLPESAVPEGCPAWSGEKALLWARAQPPVWVPVRMRSLHLLALAMVGLTAGFWLANSRDVPSVLAALVPLHLVWTLARPEALRVSGPVLTLVLAWYGGTHDLPILVGFLLVTAAWALAEFRMSARRTQRMWAVSAAEGVTAVVPEGVGPLRRGRFLIALGLVLAALGGAFVLVASGWDAPTDRREAVLAGWFTVGWGVTALASGRLARRRAAGLRGAPAPVLRVLVRDGANGDVEVFTADDVAALRPMFTVTAEEWYDDDDDEEDEEARLLKEKEMEALLDSLDADAEEAAQPGPLREAVLYGAPYDGGEIVIVSAPEDVRDGADEAPGDETEGDETQGETEGDEAQGEGEREAPEGAREPGSGGGSGDEEFVVESSMAPVRALSERAVRLRIAAEKARARRAAVYADRRAAAADGLTERLASGAVRRWRAGWLDRAVCLVVVLWAALMVLTEVGGWRYVPGVLLGFTGVLLLPRMAAWRITADRDGLWFNGLRGVRHIEWDHLMTVRCEGGELKLDSRRPRFGSAWTAHAPRWGRLERRFGLVHPYERTAAEITAMWQNPALRPTAPSDERARGRALWPLGVALGLVWVAALVLVP</sequence>
<feature type="transmembrane region" description="Helical" evidence="2">
    <location>
        <begin position="168"/>
        <end position="190"/>
    </location>
</feature>
<dbReference type="RefSeq" id="WP_355399915.1">
    <property type="nucleotide sequence ID" value="NZ_JBEXPZ010000038.1"/>
</dbReference>
<evidence type="ECO:0000313" key="4">
    <source>
        <dbReference type="Proteomes" id="UP001550210"/>
    </source>
</evidence>
<keyword evidence="4" id="KW-1185">Reference proteome</keyword>
<keyword evidence="2" id="KW-0812">Transmembrane</keyword>
<feature type="compositionally biased region" description="Acidic residues" evidence="1">
    <location>
        <begin position="338"/>
        <end position="361"/>
    </location>
</feature>